<protein>
    <submittedName>
        <fullName evidence="4">Sugar transferase</fullName>
    </submittedName>
</protein>
<comment type="similarity">
    <text evidence="1">Belongs to the bacterial sugar transferase family.</text>
</comment>
<evidence type="ECO:0000256" key="1">
    <source>
        <dbReference type="ARBA" id="ARBA00006464"/>
    </source>
</evidence>
<evidence type="ECO:0000313" key="4">
    <source>
        <dbReference type="EMBL" id="HEX61784.1"/>
    </source>
</evidence>
<dbReference type="AlphaFoldDB" id="A0A831Z2F8"/>
<dbReference type="GO" id="GO:0016780">
    <property type="term" value="F:phosphotransferase activity, for other substituted phosphate groups"/>
    <property type="evidence" value="ECO:0007669"/>
    <property type="project" value="TreeGrafter"/>
</dbReference>
<keyword evidence="2" id="KW-0472">Membrane</keyword>
<feature type="transmembrane region" description="Helical" evidence="2">
    <location>
        <begin position="15"/>
        <end position="38"/>
    </location>
</feature>
<comment type="caution">
    <text evidence="4">The sequence shown here is derived from an EMBL/GenBank/DDBJ whole genome shotgun (WGS) entry which is preliminary data.</text>
</comment>
<sequence>MTFYQDRVYPFAKRAIDIVAAIFGILLFGLPMLAIALARKLEGAQRIIFFQTRVGKDGKLFKICKFSSMVTTTDEEEKNFFRQLKKKNPRLLEEYRRNNFKFRDDPRITRVGKLIRRFSVDELPQFFNVLRGEMALVGPRAYKPDELEHQRKEHPECEGDVCALLTVKPGITGLWQVSGRSELDFPRRAALDAAYARRRSLLEDFRIILKTPWVMLGGKGAY</sequence>
<keyword evidence="2" id="KW-1133">Transmembrane helix</keyword>
<feature type="domain" description="Bacterial sugar transferase" evidence="3">
    <location>
        <begin position="13"/>
        <end position="216"/>
    </location>
</feature>
<dbReference type="EMBL" id="DSPJ01000040">
    <property type="protein sequence ID" value="HEX61784.1"/>
    <property type="molecule type" value="Genomic_DNA"/>
</dbReference>
<evidence type="ECO:0000256" key="2">
    <source>
        <dbReference type="SAM" id="Phobius"/>
    </source>
</evidence>
<dbReference type="PANTHER" id="PTHR30576:SF10">
    <property type="entry name" value="SLL5057 PROTEIN"/>
    <property type="match status" value="1"/>
</dbReference>
<dbReference type="Pfam" id="PF02397">
    <property type="entry name" value="Bac_transf"/>
    <property type="match status" value="1"/>
</dbReference>
<dbReference type="PANTHER" id="PTHR30576">
    <property type="entry name" value="COLANIC BIOSYNTHESIS UDP-GLUCOSE LIPID CARRIER TRANSFERASE"/>
    <property type="match status" value="1"/>
</dbReference>
<evidence type="ECO:0000259" key="3">
    <source>
        <dbReference type="Pfam" id="PF02397"/>
    </source>
</evidence>
<keyword evidence="2" id="KW-0812">Transmembrane</keyword>
<keyword evidence="4" id="KW-0808">Transferase</keyword>
<accession>A0A831Z2F8</accession>
<gene>
    <name evidence="4" type="ORF">ENR01_01340</name>
</gene>
<reference evidence="4" key="1">
    <citation type="journal article" date="2020" name="mSystems">
        <title>Genome- and Community-Level Interaction Insights into Carbon Utilization and Element Cycling Functions of Hydrothermarchaeota in Hydrothermal Sediment.</title>
        <authorList>
            <person name="Zhou Z."/>
            <person name="Liu Y."/>
            <person name="Xu W."/>
            <person name="Pan J."/>
            <person name="Luo Z.H."/>
            <person name="Li M."/>
        </authorList>
    </citation>
    <scope>NUCLEOTIDE SEQUENCE [LARGE SCALE GENOMIC DNA]</scope>
    <source>
        <strain evidence="4">SpSt-361</strain>
    </source>
</reference>
<dbReference type="InterPro" id="IPR003362">
    <property type="entry name" value="Bact_transf"/>
</dbReference>
<proteinExistence type="inferred from homology"/>
<name>A0A831Z2F8_UNCKA</name>
<organism evidence="4">
    <name type="scientific">candidate division WWE3 bacterium</name>
    <dbReference type="NCBI Taxonomy" id="2053526"/>
    <lineage>
        <taxon>Bacteria</taxon>
        <taxon>Katanobacteria</taxon>
    </lineage>
</organism>